<dbReference type="PANTHER" id="PTHR23501">
    <property type="entry name" value="MAJOR FACILITATOR SUPERFAMILY"/>
    <property type="match status" value="1"/>
</dbReference>
<feature type="transmembrane region" description="Helical" evidence="5">
    <location>
        <begin position="438"/>
        <end position="456"/>
    </location>
</feature>
<evidence type="ECO:0000256" key="2">
    <source>
        <dbReference type="ARBA" id="ARBA00022692"/>
    </source>
</evidence>
<keyword evidence="3 5" id="KW-1133">Transmembrane helix</keyword>
<name>A0ABV3GAK6_MICGL</name>
<evidence type="ECO:0000313" key="8">
    <source>
        <dbReference type="Proteomes" id="UP001551675"/>
    </source>
</evidence>
<feature type="transmembrane region" description="Helical" evidence="5">
    <location>
        <begin position="58"/>
        <end position="77"/>
    </location>
</feature>
<feature type="transmembrane region" description="Helical" evidence="5">
    <location>
        <begin position="233"/>
        <end position="252"/>
    </location>
</feature>
<sequence length="463" mass="46954">MTLLDDGTRVGTWRELLGPGHIGTSVVLAGGVALYAINVYVTTSLLPTAVRDIGGERFYAWNATVFLIASVISSMLVSRILASRGAVGAYLTGFGAFTLGTVICAASPVMELLLAGRAIQGLGGGLLAGLGFAVMRSALPPHLWTRGAALVSAMWGIGAFVGPALGGLFAQIGAWRLAFGTLAALAVAIAFIVPRALPRGERGVAAGPIPGMSLALLTGAAALISLAGVLPRGALTALAVAGSLALVALFLLHERRAEVRVLPALTFSGGSSLKWIYLTIVVLAIGSTAETFIPLFGQRLGGLAPVAAGFLGAALSLGWSTAQFLSANAVRPAAIRRIRVAGPAVLATGLALTGLLQAENAGGPTMILWIVTYMIAGAGIGMAFPHLATAVMGSTDDPEEAGRATTAINTVQLIASAFGSALAGVLVNLGEPSTLRSAHYLLFGFALIALLGCLTTRASRSRA</sequence>
<dbReference type="Gene3D" id="1.20.1720.10">
    <property type="entry name" value="Multidrug resistance protein D"/>
    <property type="match status" value="1"/>
</dbReference>
<keyword evidence="8" id="KW-1185">Reference proteome</keyword>
<keyword evidence="2 5" id="KW-0812">Transmembrane</keyword>
<feature type="transmembrane region" description="Helical" evidence="5">
    <location>
        <begin position="205"/>
        <end position="227"/>
    </location>
</feature>
<dbReference type="InterPro" id="IPR036259">
    <property type="entry name" value="MFS_trans_sf"/>
</dbReference>
<dbReference type="InterPro" id="IPR020846">
    <property type="entry name" value="MFS_dom"/>
</dbReference>
<feature type="domain" description="Major facilitator superfamily (MFS) profile" evidence="6">
    <location>
        <begin position="24"/>
        <end position="463"/>
    </location>
</feature>
<evidence type="ECO:0000256" key="3">
    <source>
        <dbReference type="ARBA" id="ARBA00022989"/>
    </source>
</evidence>
<dbReference type="RefSeq" id="WP_061252366.1">
    <property type="nucleotide sequence ID" value="NZ_JBFALK010000003.1"/>
</dbReference>
<reference evidence="7 8" key="1">
    <citation type="submission" date="2024-06" db="EMBL/GenBank/DDBJ databases">
        <title>The Natural Products Discovery Center: Release of the First 8490 Sequenced Strains for Exploring Actinobacteria Biosynthetic Diversity.</title>
        <authorList>
            <person name="Kalkreuter E."/>
            <person name="Kautsar S.A."/>
            <person name="Yang D."/>
            <person name="Bader C.D."/>
            <person name="Teijaro C.N."/>
            <person name="Fluegel L."/>
            <person name="Davis C.M."/>
            <person name="Simpson J.R."/>
            <person name="Lauterbach L."/>
            <person name="Steele A.D."/>
            <person name="Gui C."/>
            <person name="Meng S."/>
            <person name="Li G."/>
            <person name="Viehrig K."/>
            <person name="Ye F."/>
            <person name="Su P."/>
            <person name="Kiefer A.F."/>
            <person name="Nichols A."/>
            <person name="Cepeda A.J."/>
            <person name="Yan W."/>
            <person name="Fan B."/>
            <person name="Jiang Y."/>
            <person name="Adhikari A."/>
            <person name="Zheng C.-J."/>
            <person name="Schuster L."/>
            <person name="Cowan T.M."/>
            <person name="Smanski M.J."/>
            <person name="Chevrette M.G."/>
            <person name="De Carvalho L.P.S."/>
            <person name="Shen B."/>
        </authorList>
    </citation>
    <scope>NUCLEOTIDE SEQUENCE [LARGE SCALE GENOMIC DNA]</scope>
    <source>
        <strain evidence="7 8">NPDC050100</strain>
    </source>
</reference>
<gene>
    <name evidence="7" type="ORF">AB0I59_08230</name>
</gene>
<dbReference type="PRINTS" id="PR01036">
    <property type="entry name" value="TCRTETB"/>
</dbReference>
<feature type="transmembrane region" description="Helical" evidence="5">
    <location>
        <begin position="115"/>
        <end position="135"/>
    </location>
</feature>
<feature type="transmembrane region" description="Helical" evidence="5">
    <location>
        <begin position="16"/>
        <end position="38"/>
    </location>
</feature>
<keyword evidence="4 5" id="KW-0472">Membrane</keyword>
<evidence type="ECO:0000313" key="7">
    <source>
        <dbReference type="EMBL" id="MEV0968606.1"/>
    </source>
</evidence>
<dbReference type="InterPro" id="IPR011701">
    <property type="entry name" value="MFS"/>
</dbReference>
<organism evidence="7 8">
    <name type="scientific">Microtetraspora glauca</name>
    <dbReference type="NCBI Taxonomy" id="1996"/>
    <lineage>
        <taxon>Bacteria</taxon>
        <taxon>Bacillati</taxon>
        <taxon>Actinomycetota</taxon>
        <taxon>Actinomycetes</taxon>
        <taxon>Streptosporangiales</taxon>
        <taxon>Streptosporangiaceae</taxon>
        <taxon>Microtetraspora</taxon>
    </lineage>
</organism>
<accession>A0ABV3GAK6</accession>
<proteinExistence type="predicted"/>
<evidence type="ECO:0000256" key="4">
    <source>
        <dbReference type="ARBA" id="ARBA00023136"/>
    </source>
</evidence>
<feature type="transmembrane region" description="Helical" evidence="5">
    <location>
        <begin position="370"/>
        <end position="392"/>
    </location>
</feature>
<dbReference type="EMBL" id="JBFALK010000003">
    <property type="protein sequence ID" value="MEV0968606.1"/>
    <property type="molecule type" value="Genomic_DNA"/>
</dbReference>
<feature type="transmembrane region" description="Helical" evidence="5">
    <location>
        <begin position="302"/>
        <end position="319"/>
    </location>
</feature>
<dbReference type="PANTHER" id="PTHR23501:SF154">
    <property type="entry name" value="MULTIDRUG-EFFLUX TRANSPORTER RV1634-RELATED"/>
    <property type="match status" value="1"/>
</dbReference>
<feature type="transmembrane region" description="Helical" evidence="5">
    <location>
        <begin position="404"/>
        <end position="426"/>
    </location>
</feature>
<dbReference type="SUPFAM" id="SSF103473">
    <property type="entry name" value="MFS general substrate transporter"/>
    <property type="match status" value="1"/>
</dbReference>
<feature type="transmembrane region" description="Helical" evidence="5">
    <location>
        <begin position="175"/>
        <end position="193"/>
    </location>
</feature>
<feature type="transmembrane region" description="Helical" evidence="5">
    <location>
        <begin position="89"/>
        <end position="109"/>
    </location>
</feature>
<dbReference type="Pfam" id="PF07690">
    <property type="entry name" value="MFS_1"/>
    <property type="match status" value="1"/>
</dbReference>
<evidence type="ECO:0000256" key="1">
    <source>
        <dbReference type="ARBA" id="ARBA00004651"/>
    </source>
</evidence>
<comment type="subcellular location">
    <subcellularLocation>
        <location evidence="1">Cell membrane</location>
        <topology evidence="1">Multi-pass membrane protein</topology>
    </subcellularLocation>
</comment>
<feature type="transmembrane region" description="Helical" evidence="5">
    <location>
        <begin position="147"/>
        <end position="169"/>
    </location>
</feature>
<dbReference type="Gene3D" id="1.20.1250.20">
    <property type="entry name" value="MFS general substrate transporter like domains"/>
    <property type="match status" value="1"/>
</dbReference>
<evidence type="ECO:0000259" key="6">
    <source>
        <dbReference type="PROSITE" id="PS50850"/>
    </source>
</evidence>
<feature type="transmembrane region" description="Helical" evidence="5">
    <location>
        <begin position="273"/>
        <end position="296"/>
    </location>
</feature>
<protein>
    <submittedName>
        <fullName evidence="7">MFS transporter</fullName>
    </submittedName>
</protein>
<evidence type="ECO:0000256" key="5">
    <source>
        <dbReference type="SAM" id="Phobius"/>
    </source>
</evidence>
<comment type="caution">
    <text evidence="7">The sequence shown here is derived from an EMBL/GenBank/DDBJ whole genome shotgun (WGS) entry which is preliminary data.</text>
</comment>
<dbReference type="PROSITE" id="PS50850">
    <property type="entry name" value="MFS"/>
    <property type="match status" value="1"/>
</dbReference>
<dbReference type="Proteomes" id="UP001551675">
    <property type="component" value="Unassembled WGS sequence"/>
</dbReference>
<feature type="transmembrane region" description="Helical" evidence="5">
    <location>
        <begin position="340"/>
        <end position="358"/>
    </location>
</feature>